<dbReference type="InterPro" id="IPR036907">
    <property type="entry name" value="5'-Nucleotdase_C_sf"/>
</dbReference>
<feature type="domain" description="5'-Nucleotidase C-terminal" evidence="2">
    <location>
        <begin position="340"/>
        <end position="485"/>
    </location>
</feature>
<feature type="domain" description="Capsule synthesis protein CapA" evidence="3">
    <location>
        <begin position="87"/>
        <end position="266"/>
    </location>
</feature>
<dbReference type="PRINTS" id="PR01607">
    <property type="entry name" value="APYRASEFAMLY"/>
</dbReference>
<evidence type="ECO:0000313" key="4">
    <source>
        <dbReference type="EMBL" id="CAA9301522.1"/>
    </source>
</evidence>
<gene>
    <name evidence="4" type="ORF">AVDCRST_MAG89-502</name>
</gene>
<dbReference type="Pfam" id="PF02872">
    <property type="entry name" value="5_nucleotid_C"/>
    <property type="match status" value="1"/>
</dbReference>
<comment type="similarity">
    <text evidence="1">Belongs to the 5'-nucleotidase family.</text>
</comment>
<dbReference type="GO" id="GO:0046872">
    <property type="term" value="F:metal ion binding"/>
    <property type="evidence" value="ECO:0007669"/>
    <property type="project" value="InterPro"/>
</dbReference>
<evidence type="ECO:0000259" key="3">
    <source>
        <dbReference type="Pfam" id="PF09587"/>
    </source>
</evidence>
<dbReference type="InterPro" id="IPR008334">
    <property type="entry name" value="5'-Nucleotdase_C"/>
</dbReference>
<feature type="signal peptide" evidence="1">
    <location>
        <begin position="1"/>
        <end position="30"/>
    </location>
</feature>
<dbReference type="InterPro" id="IPR006179">
    <property type="entry name" value="5_nucleotidase/apyrase"/>
</dbReference>
<keyword evidence="1" id="KW-0732">Signal</keyword>
<organism evidence="4">
    <name type="scientific">uncultured Gemmatimonadota bacterium</name>
    <dbReference type="NCBI Taxonomy" id="203437"/>
    <lineage>
        <taxon>Bacteria</taxon>
        <taxon>Pseudomonadati</taxon>
        <taxon>Gemmatimonadota</taxon>
        <taxon>environmental samples</taxon>
    </lineage>
</organism>
<dbReference type="PROSITE" id="PS51257">
    <property type="entry name" value="PROKAR_LIPOPROTEIN"/>
    <property type="match status" value="1"/>
</dbReference>
<dbReference type="InterPro" id="IPR019079">
    <property type="entry name" value="Capsule_synth_CapA"/>
</dbReference>
<dbReference type="PANTHER" id="PTHR11575">
    <property type="entry name" value="5'-NUCLEOTIDASE-RELATED"/>
    <property type="match status" value="1"/>
</dbReference>
<name>A0A6J4KD00_9BACT</name>
<dbReference type="PROSITE" id="PS00785">
    <property type="entry name" value="5_NUCLEOTIDASE_1"/>
    <property type="match status" value="1"/>
</dbReference>
<dbReference type="Gene3D" id="3.90.780.10">
    <property type="entry name" value="5'-Nucleotidase, C-terminal domain"/>
    <property type="match status" value="1"/>
</dbReference>
<reference evidence="4" key="1">
    <citation type="submission" date="2020-02" db="EMBL/GenBank/DDBJ databases">
        <authorList>
            <person name="Meier V. D."/>
        </authorList>
    </citation>
    <scope>NUCLEOTIDE SEQUENCE</scope>
    <source>
        <strain evidence="4">AVDCRST_MAG89</strain>
    </source>
</reference>
<dbReference type="Gene3D" id="3.60.21.10">
    <property type="match status" value="1"/>
</dbReference>
<protein>
    <submittedName>
        <fullName evidence="4">5'-nucleotidase</fullName>
        <ecNumber evidence="4">3.1.3.5</ecNumber>
    </submittedName>
</protein>
<dbReference type="PANTHER" id="PTHR11575:SF24">
    <property type="entry name" value="5'-NUCLEOTIDASE"/>
    <property type="match status" value="1"/>
</dbReference>
<sequence length="523" mass="54766">MTISFPRPAVRAAWLALAAAACSPAPPAAAPAPEVAKRVRIVHTNDFHGRLLPQAVSQRAAGGSAVLAAHFDSAAARFAGPTVIVSAGDDMQGTAVSNLSWGRATIDAHNAAGYDAAAIGNHEFDWGQDTLAARVRDSRFPWLAANVFVAGTRRHPAWVRPWVMVERRGVRTAVIGVALQTTPEIVLAGRTAGLEFGPEAPAVDAAAREARAAGADFVVVTAHLGAACETAGSAPEELSAGCSGEALEMARALTEPVDLVVGGHTHRRVLTMAGPVPFAEAASYSTAYSVTDLERRGGRTAVTHRAIQVPWADQVTPYTQVARIVAAWEARVRPVTERTIATSAVAFAGRGRGEYPLGNLLADAHRVQTGADASLVNNGSIRRDLPAGPISWGTLFELQPFQNALVTVRVSGAQLKATLENAVLGAAPDAHISGMTVTWDPAAPAGRRVREIRLSNGRVVADADTVTLAVTEFLAGGGDRFTSLTEAPRTATSWLDLDALIAYLQSLPQPVAAPAVGRWRTIP</sequence>
<dbReference type="EMBL" id="CADCTV010000118">
    <property type="protein sequence ID" value="CAA9301522.1"/>
    <property type="molecule type" value="Genomic_DNA"/>
</dbReference>
<dbReference type="GO" id="GO:0000166">
    <property type="term" value="F:nucleotide binding"/>
    <property type="evidence" value="ECO:0007669"/>
    <property type="project" value="UniProtKB-KW"/>
</dbReference>
<dbReference type="GO" id="GO:0030288">
    <property type="term" value="C:outer membrane-bounded periplasmic space"/>
    <property type="evidence" value="ECO:0007669"/>
    <property type="project" value="TreeGrafter"/>
</dbReference>
<proteinExistence type="inferred from homology"/>
<dbReference type="Pfam" id="PF09587">
    <property type="entry name" value="PGA_cap"/>
    <property type="match status" value="1"/>
</dbReference>
<evidence type="ECO:0000259" key="2">
    <source>
        <dbReference type="Pfam" id="PF02872"/>
    </source>
</evidence>
<dbReference type="GO" id="GO:0008768">
    <property type="term" value="F:UDP-sugar diphosphatase activity"/>
    <property type="evidence" value="ECO:0007669"/>
    <property type="project" value="TreeGrafter"/>
</dbReference>
<dbReference type="CDD" id="cd00845">
    <property type="entry name" value="MPP_UshA_N_like"/>
    <property type="match status" value="1"/>
</dbReference>
<dbReference type="SUPFAM" id="SSF55816">
    <property type="entry name" value="5'-nucleotidase (syn. UDP-sugar hydrolase), C-terminal domain"/>
    <property type="match status" value="1"/>
</dbReference>
<feature type="chain" id="PRO_5027155711" evidence="1">
    <location>
        <begin position="31"/>
        <end position="523"/>
    </location>
</feature>
<dbReference type="InterPro" id="IPR029052">
    <property type="entry name" value="Metallo-depent_PP-like"/>
</dbReference>
<dbReference type="EC" id="3.1.3.5" evidence="4"/>
<keyword evidence="1" id="KW-0547">Nucleotide-binding</keyword>
<accession>A0A6J4KD00</accession>
<dbReference type="GO" id="GO:0009166">
    <property type="term" value="P:nucleotide catabolic process"/>
    <property type="evidence" value="ECO:0007669"/>
    <property type="project" value="InterPro"/>
</dbReference>
<evidence type="ECO:0000256" key="1">
    <source>
        <dbReference type="RuleBase" id="RU362119"/>
    </source>
</evidence>
<dbReference type="PROSITE" id="PS00786">
    <property type="entry name" value="5_NUCLEOTIDASE_2"/>
    <property type="match status" value="1"/>
</dbReference>
<dbReference type="SUPFAM" id="SSF56300">
    <property type="entry name" value="Metallo-dependent phosphatases"/>
    <property type="match status" value="1"/>
</dbReference>
<dbReference type="InterPro" id="IPR006146">
    <property type="entry name" value="5'-Nucleotdase_CS"/>
</dbReference>
<dbReference type="AlphaFoldDB" id="A0A6J4KD00"/>
<dbReference type="GO" id="GO:0008253">
    <property type="term" value="F:5'-nucleotidase activity"/>
    <property type="evidence" value="ECO:0007669"/>
    <property type="project" value="UniProtKB-EC"/>
</dbReference>
<keyword evidence="1 4" id="KW-0378">Hydrolase</keyword>